<dbReference type="SUPFAM" id="SSF52172">
    <property type="entry name" value="CheY-like"/>
    <property type="match status" value="1"/>
</dbReference>
<evidence type="ECO:0000313" key="5">
    <source>
        <dbReference type="Proteomes" id="UP001500621"/>
    </source>
</evidence>
<name>A0ABP8WC76_9ACTN</name>
<dbReference type="PANTHER" id="PTHR44591:SF3">
    <property type="entry name" value="RESPONSE REGULATORY DOMAIN-CONTAINING PROTEIN"/>
    <property type="match status" value="1"/>
</dbReference>
<keyword evidence="1 2" id="KW-0597">Phosphoprotein</keyword>
<keyword evidence="5" id="KW-1185">Reference proteome</keyword>
<evidence type="ECO:0000256" key="2">
    <source>
        <dbReference type="PROSITE-ProRule" id="PRU00169"/>
    </source>
</evidence>
<feature type="domain" description="Response regulatory" evidence="3">
    <location>
        <begin position="3"/>
        <end position="119"/>
    </location>
</feature>
<dbReference type="InterPro" id="IPR050595">
    <property type="entry name" value="Bact_response_regulator"/>
</dbReference>
<organism evidence="4 5">
    <name type="scientific">Nocardioides nanhaiensis</name>
    <dbReference type="NCBI Taxonomy" id="1476871"/>
    <lineage>
        <taxon>Bacteria</taxon>
        <taxon>Bacillati</taxon>
        <taxon>Actinomycetota</taxon>
        <taxon>Actinomycetes</taxon>
        <taxon>Propionibacteriales</taxon>
        <taxon>Nocardioidaceae</taxon>
        <taxon>Nocardioides</taxon>
    </lineage>
</organism>
<dbReference type="InterPro" id="IPR001789">
    <property type="entry name" value="Sig_transdc_resp-reg_receiver"/>
</dbReference>
<feature type="modified residue" description="4-aspartylphosphate" evidence="2">
    <location>
        <position position="52"/>
    </location>
</feature>
<protein>
    <recommendedName>
        <fullName evidence="3">Response regulatory domain-containing protein</fullName>
    </recommendedName>
</protein>
<accession>A0ABP8WC76</accession>
<evidence type="ECO:0000313" key="4">
    <source>
        <dbReference type="EMBL" id="GAA4686672.1"/>
    </source>
</evidence>
<reference evidence="5" key="1">
    <citation type="journal article" date="2019" name="Int. J. Syst. Evol. Microbiol.">
        <title>The Global Catalogue of Microorganisms (GCM) 10K type strain sequencing project: providing services to taxonomists for standard genome sequencing and annotation.</title>
        <authorList>
            <consortium name="The Broad Institute Genomics Platform"/>
            <consortium name="The Broad Institute Genome Sequencing Center for Infectious Disease"/>
            <person name="Wu L."/>
            <person name="Ma J."/>
        </authorList>
    </citation>
    <scope>NUCLEOTIDE SEQUENCE [LARGE SCALE GENOMIC DNA]</scope>
    <source>
        <strain evidence="5">JCM 18127</strain>
    </source>
</reference>
<gene>
    <name evidence="4" type="ORF">GCM10023226_25570</name>
</gene>
<dbReference type="PROSITE" id="PS50110">
    <property type="entry name" value="RESPONSE_REGULATORY"/>
    <property type="match status" value="1"/>
</dbReference>
<sequence length="130" mass="13687">MTHVLVADDEADIRDLVTFALEAVGFRVTAVADGAAALELLQGGGIDAVVLDNSMPVMTGLEVLEAMDDLPAEGRPALLMISAMAARADVDRARRAGADDFLSKPFEMRVLSRRVRELVADRAAGGPAPV</sequence>
<dbReference type="EMBL" id="BAABIM010000002">
    <property type="protein sequence ID" value="GAA4686672.1"/>
    <property type="molecule type" value="Genomic_DNA"/>
</dbReference>
<evidence type="ECO:0000256" key="1">
    <source>
        <dbReference type="ARBA" id="ARBA00022553"/>
    </source>
</evidence>
<dbReference type="Gene3D" id="3.40.50.2300">
    <property type="match status" value="1"/>
</dbReference>
<dbReference type="RefSeq" id="WP_345266378.1">
    <property type="nucleotide sequence ID" value="NZ_BAABIM010000002.1"/>
</dbReference>
<dbReference type="Proteomes" id="UP001500621">
    <property type="component" value="Unassembled WGS sequence"/>
</dbReference>
<evidence type="ECO:0000259" key="3">
    <source>
        <dbReference type="PROSITE" id="PS50110"/>
    </source>
</evidence>
<dbReference type="CDD" id="cd00156">
    <property type="entry name" value="REC"/>
    <property type="match status" value="1"/>
</dbReference>
<dbReference type="PANTHER" id="PTHR44591">
    <property type="entry name" value="STRESS RESPONSE REGULATOR PROTEIN 1"/>
    <property type="match status" value="1"/>
</dbReference>
<dbReference type="SMART" id="SM00448">
    <property type="entry name" value="REC"/>
    <property type="match status" value="1"/>
</dbReference>
<dbReference type="Pfam" id="PF00072">
    <property type="entry name" value="Response_reg"/>
    <property type="match status" value="1"/>
</dbReference>
<comment type="caution">
    <text evidence="4">The sequence shown here is derived from an EMBL/GenBank/DDBJ whole genome shotgun (WGS) entry which is preliminary data.</text>
</comment>
<proteinExistence type="predicted"/>
<dbReference type="InterPro" id="IPR011006">
    <property type="entry name" value="CheY-like_superfamily"/>
</dbReference>